<reference evidence="2" key="2">
    <citation type="submission" date="2024-04" db="EMBL/GenBank/DDBJ databases">
        <authorList>
            <person name="Chen Y."/>
            <person name="Shah S."/>
            <person name="Dougan E. K."/>
            <person name="Thang M."/>
            <person name="Chan C."/>
        </authorList>
    </citation>
    <scope>NUCLEOTIDE SEQUENCE [LARGE SCALE GENOMIC DNA]</scope>
</reference>
<reference evidence="1" key="1">
    <citation type="submission" date="2022-10" db="EMBL/GenBank/DDBJ databases">
        <authorList>
            <person name="Chen Y."/>
            <person name="Dougan E. K."/>
            <person name="Chan C."/>
            <person name="Rhodes N."/>
            <person name="Thang M."/>
        </authorList>
    </citation>
    <scope>NUCLEOTIDE SEQUENCE</scope>
</reference>
<keyword evidence="3" id="KW-1185">Reference proteome</keyword>
<protein>
    <submittedName>
        <fullName evidence="1">Uncharacterized protein</fullName>
    </submittedName>
</protein>
<evidence type="ECO:0000313" key="2">
    <source>
        <dbReference type="EMBL" id="CAL1145346.1"/>
    </source>
</evidence>
<dbReference type="EMBL" id="CAMXCT010001657">
    <property type="protein sequence ID" value="CAI3991971.1"/>
    <property type="molecule type" value="Genomic_DNA"/>
</dbReference>
<sequence length="75" mass="8573">MSRKAAGSYMTPFDCRLRFLRIDPGTVSVASQTDPVVAKNRPDQWSVIFRSFQFGLRLSCCTQISALDLLKRYVR</sequence>
<dbReference type="EMBL" id="CAMXCT030001657">
    <property type="protein sequence ID" value="CAL4779283.1"/>
    <property type="molecule type" value="Genomic_DNA"/>
</dbReference>
<proteinExistence type="predicted"/>
<evidence type="ECO:0000313" key="1">
    <source>
        <dbReference type="EMBL" id="CAI3991971.1"/>
    </source>
</evidence>
<name>A0A9P1FXN5_9DINO</name>
<dbReference type="Proteomes" id="UP001152797">
    <property type="component" value="Unassembled WGS sequence"/>
</dbReference>
<accession>A0A9P1FXN5</accession>
<gene>
    <name evidence="1" type="ORF">C1SCF055_LOCUS18832</name>
</gene>
<comment type="caution">
    <text evidence="1">The sequence shown here is derived from an EMBL/GenBank/DDBJ whole genome shotgun (WGS) entry which is preliminary data.</text>
</comment>
<organism evidence="1">
    <name type="scientific">Cladocopium goreaui</name>
    <dbReference type="NCBI Taxonomy" id="2562237"/>
    <lineage>
        <taxon>Eukaryota</taxon>
        <taxon>Sar</taxon>
        <taxon>Alveolata</taxon>
        <taxon>Dinophyceae</taxon>
        <taxon>Suessiales</taxon>
        <taxon>Symbiodiniaceae</taxon>
        <taxon>Cladocopium</taxon>
    </lineage>
</organism>
<dbReference type="EMBL" id="CAMXCT020001657">
    <property type="protein sequence ID" value="CAL1145346.1"/>
    <property type="molecule type" value="Genomic_DNA"/>
</dbReference>
<dbReference type="AlphaFoldDB" id="A0A9P1FXN5"/>
<evidence type="ECO:0000313" key="3">
    <source>
        <dbReference type="Proteomes" id="UP001152797"/>
    </source>
</evidence>